<dbReference type="Pfam" id="PF00072">
    <property type="entry name" value="Response_reg"/>
    <property type="match status" value="1"/>
</dbReference>
<keyword evidence="9" id="KW-1185">Reference proteome</keyword>
<evidence type="ECO:0000256" key="1">
    <source>
        <dbReference type="ARBA" id="ARBA00022553"/>
    </source>
</evidence>
<dbReference type="CDD" id="cd06170">
    <property type="entry name" value="LuxR_C_like"/>
    <property type="match status" value="1"/>
</dbReference>
<dbReference type="PROSITE" id="PS50043">
    <property type="entry name" value="HTH_LUXR_2"/>
    <property type="match status" value="1"/>
</dbReference>
<dbReference type="SUPFAM" id="SSF46894">
    <property type="entry name" value="C-terminal effector domain of the bipartite response regulators"/>
    <property type="match status" value="1"/>
</dbReference>
<dbReference type="GO" id="GO:0003677">
    <property type="term" value="F:DNA binding"/>
    <property type="evidence" value="ECO:0007669"/>
    <property type="project" value="UniProtKB-KW"/>
</dbReference>
<evidence type="ECO:0000259" key="6">
    <source>
        <dbReference type="PROSITE" id="PS50043"/>
    </source>
</evidence>
<dbReference type="InterPro" id="IPR016032">
    <property type="entry name" value="Sig_transdc_resp-reg_C-effctor"/>
</dbReference>
<dbReference type="STRING" id="758803.SAMN05421803_1214"/>
<dbReference type="CDD" id="cd17535">
    <property type="entry name" value="REC_NarL-like"/>
    <property type="match status" value="1"/>
</dbReference>
<dbReference type="GO" id="GO:0006355">
    <property type="term" value="P:regulation of DNA-templated transcription"/>
    <property type="evidence" value="ECO:0007669"/>
    <property type="project" value="InterPro"/>
</dbReference>
<dbReference type="SMART" id="SM00448">
    <property type="entry name" value="REC"/>
    <property type="match status" value="1"/>
</dbReference>
<dbReference type="Gene3D" id="3.40.50.2300">
    <property type="match status" value="1"/>
</dbReference>
<evidence type="ECO:0000256" key="2">
    <source>
        <dbReference type="ARBA" id="ARBA00023015"/>
    </source>
</evidence>
<dbReference type="Proteomes" id="UP000184452">
    <property type="component" value="Unassembled WGS sequence"/>
</dbReference>
<protein>
    <submittedName>
        <fullName evidence="8">DNA-binding response regulator, NarL/FixJ family, contains REC and HTH domains</fullName>
    </submittedName>
</protein>
<dbReference type="PANTHER" id="PTHR43214:SF24">
    <property type="entry name" value="TRANSCRIPTIONAL REGULATORY PROTEIN NARL-RELATED"/>
    <property type="match status" value="1"/>
</dbReference>
<reference evidence="8 9" key="1">
    <citation type="submission" date="2016-11" db="EMBL/GenBank/DDBJ databases">
        <authorList>
            <person name="Jaros S."/>
            <person name="Januszkiewicz K."/>
            <person name="Wedrychowicz H."/>
        </authorList>
    </citation>
    <scope>NUCLEOTIDE SEQUENCE [LARGE SCALE GENOMIC DNA]</scope>
    <source>
        <strain evidence="8 9">CGMCC 4.5723</strain>
    </source>
</reference>
<dbReference type="InterPro" id="IPR039420">
    <property type="entry name" value="WalR-like"/>
</dbReference>
<dbReference type="InterPro" id="IPR058245">
    <property type="entry name" value="NreC/VraR/RcsB-like_REC"/>
</dbReference>
<keyword evidence="1 5" id="KW-0597">Phosphoprotein</keyword>
<dbReference type="SMART" id="SM00421">
    <property type="entry name" value="HTH_LUXR"/>
    <property type="match status" value="1"/>
</dbReference>
<feature type="domain" description="HTH luxR-type" evidence="6">
    <location>
        <begin position="152"/>
        <end position="217"/>
    </location>
</feature>
<evidence type="ECO:0000313" key="9">
    <source>
        <dbReference type="Proteomes" id="UP000184452"/>
    </source>
</evidence>
<keyword evidence="2" id="KW-0805">Transcription regulation</keyword>
<dbReference type="PANTHER" id="PTHR43214">
    <property type="entry name" value="TWO-COMPONENT RESPONSE REGULATOR"/>
    <property type="match status" value="1"/>
</dbReference>
<dbReference type="Pfam" id="PF00196">
    <property type="entry name" value="GerE"/>
    <property type="match status" value="1"/>
</dbReference>
<dbReference type="InterPro" id="IPR000792">
    <property type="entry name" value="Tscrpt_reg_LuxR_C"/>
</dbReference>
<gene>
    <name evidence="8" type="ORF">SAMN05421803_1214</name>
</gene>
<dbReference type="PRINTS" id="PR00038">
    <property type="entry name" value="HTHLUXR"/>
</dbReference>
<organism evidence="8 9">
    <name type="scientific">Nocardiopsis flavescens</name>
    <dbReference type="NCBI Taxonomy" id="758803"/>
    <lineage>
        <taxon>Bacteria</taxon>
        <taxon>Bacillati</taxon>
        <taxon>Actinomycetota</taxon>
        <taxon>Actinomycetes</taxon>
        <taxon>Streptosporangiales</taxon>
        <taxon>Nocardiopsidaceae</taxon>
        <taxon>Nocardiopsis</taxon>
    </lineage>
</organism>
<dbReference type="SUPFAM" id="SSF52172">
    <property type="entry name" value="CheY-like"/>
    <property type="match status" value="1"/>
</dbReference>
<dbReference type="InterPro" id="IPR011006">
    <property type="entry name" value="CheY-like_superfamily"/>
</dbReference>
<feature type="modified residue" description="4-aspartylphosphate" evidence="5">
    <location>
        <position position="54"/>
    </location>
</feature>
<proteinExistence type="predicted"/>
<sequence length="219" mass="23146">MIRTVLIDDEQLVRSGLRMILDSAPDIEVVGEGGDGAEAVRLAEELAPDVVLLDIRMPGVDGLTAAGRLAALPHAPRVVLLTTFDLDEYVHGALRAGAVGFLLKDTPPRDLIAAVRTVHEGNAMLSPSVTKRMLERFAAPAPADSAEGRAAAERRLEALSERERAVLVAVAQGMSNAEAGRALGMREATVKAHVSRILAKLGMSNRVQAAILAHDAGWA</sequence>
<keyword evidence="3 8" id="KW-0238">DNA-binding</keyword>
<evidence type="ECO:0000256" key="5">
    <source>
        <dbReference type="PROSITE-ProRule" id="PRU00169"/>
    </source>
</evidence>
<dbReference type="AlphaFoldDB" id="A0A1M6SSB6"/>
<evidence type="ECO:0000313" key="8">
    <source>
        <dbReference type="EMBL" id="SHK47537.1"/>
    </source>
</evidence>
<feature type="domain" description="Response regulatory" evidence="7">
    <location>
        <begin position="3"/>
        <end position="119"/>
    </location>
</feature>
<dbReference type="InterPro" id="IPR001789">
    <property type="entry name" value="Sig_transdc_resp-reg_receiver"/>
</dbReference>
<dbReference type="RefSeq" id="WP_073382453.1">
    <property type="nucleotide sequence ID" value="NZ_FQZK01000021.1"/>
</dbReference>
<evidence type="ECO:0000256" key="4">
    <source>
        <dbReference type="ARBA" id="ARBA00023163"/>
    </source>
</evidence>
<dbReference type="EMBL" id="FQZK01000021">
    <property type="protein sequence ID" value="SHK47537.1"/>
    <property type="molecule type" value="Genomic_DNA"/>
</dbReference>
<keyword evidence="4" id="KW-0804">Transcription</keyword>
<evidence type="ECO:0000259" key="7">
    <source>
        <dbReference type="PROSITE" id="PS50110"/>
    </source>
</evidence>
<evidence type="ECO:0000256" key="3">
    <source>
        <dbReference type="ARBA" id="ARBA00023125"/>
    </source>
</evidence>
<dbReference type="OrthoDB" id="154278at2"/>
<name>A0A1M6SSB6_9ACTN</name>
<dbReference type="GO" id="GO:0000160">
    <property type="term" value="P:phosphorelay signal transduction system"/>
    <property type="evidence" value="ECO:0007669"/>
    <property type="project" value="InterPro"/>
</dbReference>
<dbReference type="PROSITE" id="PS50110">
    <property type="entry name" value="RESPONSE_REGULATORY"/>
    <property type="match status" value="1"/>
</dbReference>
<accession>A0A1M6SSB6</accession>